<protein>
    <submittedName>
        <fullName evidence="4">Tetratricopeptide repeat protein</fullName>
    </submittedName>
</protein>
<evidence type="ECO:0000256" key="1">
    <source>
        <dbReference type="ARBA" id="ARBA00022737"/>
    </source>
</evidence>
<dbReference type="PANTHER" id="PTHR16263">
    <property type="entry name" value="TETRATRICOPEPTIDE REPEAT PROTEIN 38"/>
    <property type="match status" value="1"/>
</dbReference>
<dbReference type="EMBL" id="BAAAEW010000026">
    <property type="protein sequence ID" value="GAA0761135.1"/>
    <property type="molecule type" value="Genomic_DNA"/>
</dbReference>
<gene>
    <name evidence="4" type="ORF">GCM10009107_44540</name>
</gene>
<dbReference type="CDD" id="cd05804">
    <property type="entry name" value="StaR_like"/>
    <property type="match status" value="1"/>
</dbReference>
<reference evidence="5" key="1">
    <citation type="journal article" date="2019" name="Int. J. Syst. Evol. Microbiol.">
        <title>The Global Catalogue of Microorganisms (GCM) 10K type strain sequencing project: providing services to taxonomists for standard genome sequencing and annotation.</title>
        <authorList>
            <consortium name="The Broad Institute Genomics Platform"/>
            <consortium name="The Broad Institute Genome Sequencing Center for Infectious Disease"/>
            <person name="Wu L."/>
            <person name="Ma J."/>
        </authorList>
    </citation>
    <scope>NUCLEOTIDE SEQUENCE [LARGE SCALE GENOMIC DNA]</scope>
    <source>
        <strain evidence="5">JCM 15503</strain>
    </source>
</reference>
<evidence type="ECO:0000256" key="2">
    <source>
        <dbReference type="ARBA" id="ARBA00022803"/>
    </source>
</evidence>
<evidence type="ECO:0000313" key="5">
    <source>
        <dbReference type="Proteomes" id="UP001500279"/>
    </source>
</evidence>
<feature type="compositionally biased region" description="Pro residues" evidence="3">
    <location>
        <begin position="1"/>
        <end position="14"/>
    </location>
</feature>
<comment type="caution">
    <text evidence="4">The sequence shown here is derived from an EMBL/GenBank/DDBJ whole genome shotgun (WGS) entry which is preliminary data.</text>
</comment>
<keyword evidence="2" id="KW-0802">TPR repeat</keyword>
<dbReference type="InterPro" id="IPR033891">
    <property type="entry name" value="TTC38"/>
</dbReference>
<keyword evidence="5" id="KW-1185">Reference proteome</keyword>
<sequence length="475" mass="52204">MPPPVDESPPPAVPPATGAPAPIPTPVASQLRDARDQRLGTASREAADRAETALWRMMSFSETPLADLDAAIAADPGWGLPRIMKAGYLLGLTEASQLAPARQLLDQAEPLQANAPERERAHLEALRAIAEGRWQLACRRWDALLLEHPRDALALQWAHQWDYLQGDTASLRSRPAQVLPEWDEADPLFPQVLGLYASGLEENNCYPQAEDAGRRAVAGGASVPWAVHAVAHVLHMSGRLEDGNAWLRQHQPNWAEGNAFASHLWWHMGLFRLEALDLPGAHRLLDAHFSGDMLQSSFQQFDAVSLLWRMHLMGEDVSARFVELLRGWSPPASEAGHRAFTDLHVTLACIGAGELLQAEGWLARCAERAMQPEDVRRSNHTTAREVGLPLMRGLLALAKGDPDAAVQQLHAVRPQLRRLGGSHLQRDLLDQTLMAAAAQARHAPIGRALLNECLMAKPVVTPLTRHWAGRLHLDI</sequence>
<organism evidence="4 5">
    <name type="scientific">Ideonella azotifigens</name>
    <dbReference type="NCBI Taxonomy" id="513160"/>
    <lineage>
        <taxon>Bacteria</taxon>
        <taxon>Pseudomonadati</taxon>
        <taxon>Pseudomonadota</taxon>
        <taxon>Betaproteobacteria</taxon>
        <taxon>Burkholderiales</taxon>
        <taxon>Sphaerotilaceae</taxon>
        <taxon>Ideonella</taxon>
    </lineage>
</organism>
<dbReference type="Proteomes" id="UP001500279">
    <property type="component" value="Unassembled WGS sequence"/>
</dbReference>
<dbReference type="RefSeq" id="WP_231012912.1">
    <property type="nucleotide sequence ID" value="NZ_BAAAEW010000026.1"/>
</dbReference>
<evidence type="ECO:0000256" key="3">
    <source>
        <dbReference type="SAM" id="MobiDB-lite"/>
    </source>
</evidence>
<feature type="region of interest" description="Disordered" evidence="3">
    <location>
        <begin position="1"/>
        <end position="45"/>
    </location>
</feature>
<evidence type="ECO:0000313" key="4">
    <source>
        <dbReference type="EMBL" id="GAA0761135.1"/>
    </source>
</evidence>
<dbReference type="PANTHER" id="PTHR16263:SF4">
    <property type="entry name" value="TETRATRICOPEPTIDE REPEAT PROTEIN 38"/>
    <property type="match status" value="1"/>
</dbReference>
<keyword evidence="1" id="KW-0677">Repeat</keyword>
<proteinExistence type="predicted"/>
<accession>A0ABP3VJ95</accession>
<name>A0ABP3VJ95_9BURK</name>